<sequence>MLVQFSLASLVLYFFPNLRPSNAAKNNRDKTKDPDEPYDPKKPVMSMQYYLTRVGPCGTATALDIGLGNMSLKFITLTFYTMCKSSVLGFVLIFAFIFGLEKPSWKLAGIITAMTVGVLMMVAGETSFDTLGFVLVMSAAASSGFRWSLTQILLLRNPATSNPFASIFYLAPVMFACLLIIALPVEGPVALVKGLGHLAEAKGALLGFLILLFPGSLAFMMVASEFALLQRTSVVTLSICGIFKEVVTISVASLVFGDELTPINVSGVVVTIACIAVYNWMKISKMRAEAHQQATINNQNQQEYAPVSTLADDPADESLFEEGNGNDSGGAGSNSDNNNNNTHTTRTDIKHRTSTSSPLRNSLSINTNGMPPDQREREAVQSPRKRPEDLE</sequence>
<keyword evidence="2" id="KW-1185">Reference proteome</keyword>
<organism evidence="1 2">
    <name type="scientific">Coniosporium uncinatum</name>
    <dbReference type="NCBI Taxonomy" id="93489"/>
    <lineage>
        <taxon>Eukaryota</taxon>
        <taxon>Fungi</taxon>
        <taxon>Dikarya</taxon>
        <taxon>Ascomycota</taxon>
        <taxon>Pezizomycotina</taxon>
        <taxon>Dothideomycetes</taxon>
        <taxon>Dothideomycetes incertae sedis</taxon>
        <taxon>Coniosporium</taxon>
    </lineage>
</organism>
<proteinExistence type="predicted"/>
<accession>A0ACC3CWS3</accession>
<evidence type="ECO:0000313" key="1">
    <source>
        <dbReference type="EMBL" id="KAK3048452.1"/>
    </source>
</evidence>
<reference evidence="1" key="1">
    <citation type="submission" date="2024-09" db="EMBL/GenBank/DDBJ databases">
        <title>Black Yeasts Isolated from many extreme environments.</title>
        <authorList>
            <person name="Coleine C."/>
            <person name="Stajich J.E."/>
            <person name="Selbmann L."/>
        </authorList>
    </citation>
    <scope>NUCLEOTIDE SEQUENCE</scope>
    <source>
        <strain evidence="1">CCFEE 5737</strain>
    </source>
</reference>
<gene>
    <name evidence="1" type="ORF">LTS18_012941</name>
</gene>
<name>A0ACC3CWS3_9PEZI</name>
<dbReference type="EMBL" id="JAWDJW010010278">
    <property type="protein sequence ID" value="KAK3048452.1"/>
    <property type="molecule type" value="Genomic_DNA"/>
</dbReference>
<evidence type="ECO:0000313" key="2">
    <source>
        <dbReference type="Proteomes" id="UP001186974"/>
    </source>
</evidence>
<dbReference type="Proteomes" id="UP001186974">
    <property type="component" value="Unassembled WGS sequence"/>
</dbReference>
<protein>
    <submittedName>
        <fullName evidence="1">Uncharacterized protein</fullName>
    </submittedName>
</protein>
<comment type="caution">
    <text evidence="1">The sequence shown here is derived from an EMBL/GenBank/DDBJ whole genome shotgun (WGS) entry which is preliminary data.</text>
</comment>